<keyword evidence="1 4" id="KW-0808">Transferase</keyword>
<evidence type="ECO:0000313" key="4">
    <source>
        <dbReference type="EMBL" id="MFB9312505.1"/>
    </source>
</evidence>
<dbReference type="InterPro" id="IPR000182">
    <property type="entry name" value="GNAT_dom"/>
</dbReference>
<dbReference type="Gene3D" id="3.40.630.30">
    <property type="match status" value="1"/>
</dbReference>
<comment type="caution">
    <text evidence="4">The sequence shown here is derived from an EMBL/GenBank/DDBJ whole genome shotgun (WGS) entry which is preliminary data.</text>
</comment>
<evidence type="ECO:0000313" key="5">
    <source>
        <dbReference type="Proteomes" id="UP001589750"/>
    </source>
</evidence>
<name>A0ABV5K720_9ACTN</name>
<proteinExistence type="predicted"/>
<protein>
    <submittedName>
        <fullName evidence="4">GNAT family N-acetyltransferase</fullName>
        <ecNumber evidence="4">2.3.-.-</ecNumber>
    </submittedName>
</protein>
<dbReference type="EC" id="2.3.-.-" evidence="4"/>
<dbReference type="EMBL" id="JBHMDG010000006">
    <property type="protein sequence ID" value="MFB9312505.1"/>
    <property type="molecule type" value="Genomic_DNA"/>
</dbReference>
<dbReference type="InterPro" id="IPR016181">
    <property type="entry name" value="Acyl_CoA_acyltransferase"/>
</dbReference>
<dbReference type="GO" id="GO:0016746">
    <property type="term" value="F:acyltransferase activity"/>
    <property type="evidence" value="ECO:0007669"/>
    <property type="project" value="UniProtKB-KW"/>
</dbReference>
<gene>
    <name evidence="4" type="ORF">ACFFRI_05565</name>
</gene>
<dbReference type="CDD" id="cd04301">
    <property type="entry name" value="NAT_SF"/>
    <property type="match status" value="1"/>
</dbReference>
<dbReference type="PROSITE" id="PS51186">
    <property type="entry name" value="GNAT"/>
    <property type="match status" value="1"/>
</dbReference>
<dbReference type="Pfam" id="PF00583">
    <property type="entry name" value="Acetyltransf_1"/>
    <property type="match status" value="1"/>
</dbReference>
<dbReference type="RefSeq" id="WP_246084132.1">
    <property type="nucleotide sequence ID" value="NZ_JBHMDG010000006.1"/>
</dbReference>
<dbReference type="InterPro" id="IPR050832">
    <property type="entry name" value="Bact_Acetyltransf"/>
</dbReference>
<dbReference type="PANTHER" id="PTHR43877">
    <property type="entry name" value="AMINOALKYLPHOSPHONATE N-ACETYLTRANSFERASE-RELATED-RELATED"/>
    <property type="match status" value="1"/>
</dbReference>
<evidence type="ECO:0000256" key="1">
    <source>
        <dbReference type="ARBA" id="ARBA00022679"/>
    </source>
</evidence>
<evidence type="ECO:0000256" key="2">
    <source>
        <dbReference type="ARBA" id="ARBA00023315"/>
    </source>
</evidence>
<evidence type="ECO:0000259" key="3">
    <source>
        <dbReference type="PROSITE" id="PS51186"/>
    </source>
</evidence>
<accession>A0ABV5K720</accession>
<keyword evidence="2 4" id="KW-0012">Acyltransferase</keyword>
<dbReference type="SUPFAM" id="SSF55729">
    <property type="entry name" value="Acyl-CoA N-acyltransferases (Nat)"/>
    <property type="match status" value="1"/>
</dbReference>
<dbReference type="Proteomes" id="UP001589750">
    <property type="component" value="Unassembled WGS sequence"/>
</dbReference>
<organism evidence="4 5">
    <name type="scientific">Nocardioides plantarum</name>
    <dbReference type="NCBI Taxonomy" id="29299"/>
    <lineage>
        <taxon>Bacteria</taxon>
        <taxon>Bacillati</taxon>
        <taxon>Actinomycetota</taxon>
        <taxon>Actinomycetes</taxon>
        <taxon>Propionibacteriales</taxon>
        <taxon>Nocardioidaceae</taxon>
        <taxon>Nocardioides</taxon>
    </lineage>
</organism>
<feature type="domain" description="N-acetyltransferase" evidence="3">
    <location>
        <begin position="1"/>
        <end position="171"/>
    </location>
</feature>
<keyword evidence="5" id="KW-1185">Reference proteome</keyword>
<reference evidence="4 5" key="1">
    <citation type="submission" date="2024-09" db="EMBL/GenBank/DDBJ databases">
        <authorList>
            <person name="Sun Q."/>
            <person name="Mori K."/>
        </authorList>
    </citation>
    <scope>NUCLEOTIDE SEQUENCE [LARGE SCALE GENOMIC DNA]</scope>
    <source>
        <strain evidence="4 5">JCM 9626</strain>
    </source>
</reference>
<sequence>MLLRRVAPGEHEAVGRLTVAAYEPFLLGPDDDYRLRLADVARRDREAEVWVAVDRDDVNDGVGAEVGAEVLGNVTVCPPGSRWREIAGDGEGEFRMLAVSPAAQGRGVGRALTELVVDRFRSDGARAVVLSSLDQMTGAHRLYERLGFVRVPDRDWSPHPGVDLIAYSLEL</sequence>